<reference evidence="3" key="1">
    <citation type="journal article" date="2018" name="Front. Microbiol.">
        <title>Genome-Based Analysis Reveals the Taxonomy and Diversity of the Family Idiomarinaceae.</title>
        <authorList>
            <person name="Liu Y."/>
            <person name="Lai Q."/>
            <person name="Shao Z."/>
        </authorList>
    </citation>
    <scope>NUCLEOTIDE SEQUENCE [LARGE SCALE GENOMIC DNA]</scope>
    <source>
        <strain evidence="3">c121</strain>
    </source>
</reference>
<accession>A0A432Z419</accession>
<dbReference type="RefSeq" id="WP_026862340.1">
    <property type="nucleotide sequence ID" value="NZ_PIQE01000002.1"/>
</dbReference>
<dbReference type="AlphaFoldDB" id="A0A432Z419"/>
<keyword evidence="3" id="KW-1185">Reference proteome</keyword>
<feature type="signal peptide" evidence="1">
    <location>
        <begin position="1"/>
        <end position="21"/>
    </location>
</feature>
<protein>
    <submittedName>
        <fullName evidence="2">Uncharacterized protein</fullName>
    </submittedName>
</protein>
<proteinExistence type="predicted"/>
<dbReference type="Proteomes" id="UP000287022">
    <property type="component" value="Unassembled WGS sequence"/>
</dbReference>
<sequence length="168" mass="19710">MKFVFSILWLIILTMNLQVHASEYHYDNYGLDSERWQLPRTYYFNLDDKYLLDPTGEYFDLSICSLSGYQTCLKSGLFKLFIKEGVLKEGENWIANETKFVAEKKLNMQFHGKSQQVYLISSKPNEHLKYQFYYSLDNGLIGLSITYLDDDQTEFYLLREAKGLGASK</sequence>
<evidence type="ECO:0000313" key="3">
    <source>
        <dbReference type="Proteomes" id="UP000287022"/>
    </source>
</evidence>
<comment type="caution">
    <text evidence="2">The sequence shown here is derived from an EMBL/GenBank/DDBJ whole genome shotgun (WGS) entry which is preliminary data.</text>
</comment>
<organism evidence="2 3">
    <name type="scientific">Pseudidiomarina sediminum</name>
    <dbReference type="NCBI Taxonomy" id="431675"/>
    <lineage>
        <taxon>Bacteria</taxon>
        <taxon>Pseudomonadati</taxon>
        <taxon>Pseudomonadota</taxon>
        <taxon>Gammaproteobacteria</taxon>
        <taxon>Alteromonadales</taxon>
        <taxon>Idiomarinaceae</taxon>
        <taxon>Pseudidiomarina</taxon>
    </lineage>
</organism>
<keyword evidence="1" id="KW-0732">Signal</keyword>
<evidence type="ECO:0000256" key="1">
    <source>
        <dbReference type="SAM" id="SignalP"/>
    </source>
</evidence>
<gene>
    <name evidence="2" type="ORF">CWI80_08815</name>
</gene>
<feature type="chain" id="PRO_5019134736" evidence="1">
    <location>
        <begin position="22"/>
        <end position="168"/>
    </location>
</feature>
<evidence type="ECO:0000313" key="2">
    <source>
        <dbReference type="EMBL" id="RUO72636.1"/>
    </source>
</evidence>
<dbReference type="EMBL" id="PIQE01000002">
    <property type="protein sequence ID" value="RUO72636.1"/>
    <property type="molecule type" value="Genomic_DNA"/>
</dbReference>
<name>A0A432Z419_9GAMM</name>